<protein>
    <submittedName>
        <fullName evidence="9">Uncharacterized protein</fullName>
    </submittedName>
</protein>
<organism evidence="9 10">
    <name type="scientific">Candidatus Roizmanbacteria bacterium RIFCSPLOWO2_01_FULL_37_16</name>
    <dbReference type="NCBI Taxonomy" id="1802058"/>
    <lineage>
        <taxon>Bacteria</taxon>
        <taxon>Candidatus Roizmaniibacteriota</taxon>
    </lineage>
</organism>
<feature type="transmembrane region" description="Helical" evidence="8">
    <location>
        <begin position="349"/>
        <end position="368"/>
    </location>
</feature>
<feature type="transmembrane region" description="Helical" evidence="8">
    <location>
        <begin position="169"/>
        <end position="192"/>
    </location>
</feature>
<gene>
    <name evidence="9" type="ORF">A3B40_03200</name>
</gene>
<comment type="subcellular location">
    <subcellularLocation>
        <location evidence="1">Cell membrane</location>
        <topology evidence="1">Multi-pass membrane protein</topology>
    </subcellularLocation>
</comment>
<dbReference type="Proteomes" id="UP000178040">
    <property type="component" value="Unassembled WGS sequence"/>
</dbReference>
<reference evidence="9 10" key="1">
    <citation type="journal article" date="2016" name="Nat. Commun.">
        <title>Thousands of microbial genomes shed light on interconnected biogeochemical processes in an aquifer system.</title>
        <authorList>
            <person name="Anantharaman K."/>
            <person name="Brown C.T."/>
            <person name="Hug L.A."/>
            <person name="Sharon I."/>
            <person name="Castelle C.J."/>
            <person name="Probst A.J."/>
            <person name="Thomas B.C."/>
            <person name="Singh A."/>
            <person name="Wilkins M.J."/>
            <person name="Karaoz U."/>
            <person name="Brodie E.L."/>
            <person name="Williams K.H."/>
            <person name="Hubbard S.S."/>
            <person name="Banfield J.F."/>
        </authorList>
    </citation>
    <scope>NUCLEOTIDE SEQUENCE [LARGE SCALE GENOMIC DNA]</scope>
</reference>
<feature type="transmembrane region" description="Helical" evidence="8">
    <location>
        <begin position="125"/>
        <end position="141"/>
    </location>
</feature>
<dbReference type="PANTHER" id="PTHR33908:SF11">
    <property type="entry name" value="MEMBRANE PROTEIN"/>
    <property type="match status" value="1"/>
</dbReference>
<dbReference type="GO" id="GO:0005886">
    <property type="term" value="C:plasma membrane"/>
    <property type="evidence" value="ECO:0007669"/>
    <property type="project" value="UniProtKB-SubCell"/>
</dbReference>
<dbReference type="AlphaFoldDB" id="A0A1F7IPB8"/>
<evidence type="ECO:0000313" key="9">
    <source>
        <dbReference type="EMBL" id="OGK45223.1"/>
    </source>
</evidence>
<feature type="transmembrane region" description="Helical" evidence="8">
    <location>
        <begin position="212"/>
        <end position="229"/>
    </location>
</feature>
<evidence type="ECO:0000256" key="6">
    <source>
        <dbReference type="ARBA" id="ARBA00022989"/>
    </source>
</evidence>
<keyword evidence="4" id="KW-0808">Transferase</keyword>
<comment type="caution">
    <text evidence="9">The sequence shown here is derived from an EMBL/GenBank/DDBJ whole genome shotgun (WGS) entry which is preliminary data.</text>
</comment>
<dbReference type="EMBL" id="MGAI01000013">
    <property type="protein sequence ID" value="OGK45223.1"/>
    <property type="molecule type" value="Genomic_DNA"/>
</dbReference>
<feature type="transmembrane region" description="Helical" evidence="8">
    <location>
        <begin position="92"/>
        <end position="113"/>
    </location>
</feature>
<keyword evidence="5 8" id="KW-0812">Transmembrane</keyword>
<dbReference type="GO" id="GO:0016763">
    <property type="term" value="F:pentosyltransferase activity"/>
    <property type="evidence" value="ECO:0007669"/>
    <property type="project" value="TreeGrafter"/>
</dbReference>
<feature type="transmembrane region" description="Helical" evidence="8">
    <location>
        <begin position="299"/>
        <end position="318"/>
    </location>
</feature>
<dbReference type="GO" id="GO:0009103">
    <property type="term" value="P:lipopolysaccharide biosynthetic process"/>
    <property type="evidence" value="ECO:0007669"/>
    <property type="project" value="UniProtKB-ARBA"/>
</dbReference>
<feature type="transmembrane region" description="Helical" evidence="8">
    <location>
        <begin position="324"/>
        <end position="342"/>
    </location>
</feature>
<accession>A0A1F7IPB8</accession>
<feature type="transmembrane region" description="Helical" evidence="8">
    <location>
        <begin position="265"/>
        <end position="287"/>
    </location>
</feature>
<keyword evidence="7 8" id="KW-0472">Membrane</keyword>
<keyword evidence="3" id="KW-0328">Glycosyltransferase</keyword>
<evidence type="ECO:0000256" key="2">
    <source>
        <dbReference type="ARBA" id="ARBA00022475"/>
    </source>
</evidence>
<dbReference type="PANTHER" id="PTHR33908">
    <property type="entry name" value="MANNOSYLTRANSFERASE YKCB-RELATED"/>
    <property type="match status" value="1"/>
</dbReference>
<name>A0A1F7IPB8_9BACT</name>
<evidence type="ECO:0000256" key="7">
    <source>
        <dbReference type="ARBA" id="ARBA00023136"/>
    </source>
</evidence>
<evidence type="ECO:0000313" key="10">
    <source>
        <dbReference type="Proteomes" id="UP000178040"/>
    </source>
</evidence>
<proteinExistence type="predicted"/>
<evidence type="ECO:0000256" key="1">
    <source>
        <dbReference type="ARBA" id="ARBA00004651"/>
    </source>
</evidence>
<evidence type="ECO:0000256" key="8">
    <source>
        <dbReference type="SAM" id="Phobius"/>
    </source>
</evidence>
<keyword evidence="2" id="KW-1003">Cell membrane</keyword>
<keyword evidence="6 8" id="KW-1133">Transmembrane helix</keyword>
<dbReference type="InterPro" id="IPR050297">
    <property type="entry name" value="LipidA_mod_glycosyltrf_83"/>
</dbReference>
<evidence type="ECO:0000256" key="5">
    <source>
        <dbReference type="ARBA" id="ARBA00022692"/>
    </source>
</evidence>
<evidence type="ECO:0000256" key="3">
    <source>
        <dbReference type="ARBA" id="ARBA00022676"/>
    </source>
</evidence>
<evidence type="ECO:0000256" key="4">
    <source>
        <dbReference type="ARBA" id="ARBA00022679"/>
    </source>
</evidence>
<sequence length="465" mass="55304">MTFSVILSDPERSRRGVEGSHYNLQYTMLNFLFTQTPLAFLTQSFWRDEAFSYFLAKKNVLEIIILSAKDFNPPLYQLLLHFWLKIFGPSEISIRSLSLLFFWATLYVCFLFLQEIFKFNFKKSLIYLLLFLLNPFLLYYAFEARMYSLFTFLATLSFYSFYRKKYRLHLLASILGLYTHYFMLFVMASQLFFNFFINKRGRGYEDQTPNNIIFKPLFLFFPWFIFILFQKNFFTTSFWIQSVRFETLVNLMGTVYTGYDGGYQLYANKITLISLVILLLIVILFKLRIKKNYSDKRLLFFLSIWAIGIPLFVIFISLVKSIYFPRYFIFSTVGFILFLIYLLERVRGLGRTIAIILLIIIALDYHLIQIKNYQKKDFRKLAQEVKTIAKKDDPIYVSSELDFFTAKYYLPDHQLFIYNKTYAEIPDFVGKVLISRSDIASSLPRFPKKAFLLKSDGTYNIQALY</sequence>